<evidence type="ECO:0000259" key="1">
    <source>
        <dbReference type="Pfam" id="PF14295"/>
    </source>
</evidence>
<feature type="domain" description="Apple" evidence="1">
    <location>
        <begin position="12"/>
        <end position="53"/>
    </location>
</feature>
<dbReference type="InterPro" id="IPR003609">
    <property type="entry name" value="Pan_app"/>
</dbReference>
<comment type="caution">
    <text evidence="2">The sequence shown here is derived from an EMBL/GenBank/DDBJ whole genome shotgun (WGS) entry which is preliminary data.</text>
</comment>
<gene>
    <name evidence="2" type="ORF">ACHHYP_04370</name>
</gene>
<accession>A0A1V9Z1A6</accession>
<evidence type="ECO:0000313" key="3">
    <source>
        <dbReference type="Proteomes" id="UP000243579"/>
    </source>
</evidence>
<keyword evidence="3" id="KW-1185">Reference proteome</keyword>
<organism evidence="2 3">
    <name type="scientific">Achlya hypogyna</name>
    <name type="common">Oomycete</name>
    <name type="synonym">Protoachlya hypogyna</name>
    <dbReference type="NCBI Taxonomy" id="1202772"/>
    <lineage>
        <taxon>Eukaryota</taxon>
        <taxon>Sar</taxon>
        <taxon>Stramenopiles</taxon>
        <taxon>Oomycota</taxon>
        <taxon>Saprolegniomycetes</taxon>
        <taxon>Saprolegniales</taxon>
        <taxon>Achlyaceae</taxon>
        <taxon>Achlya</taxon>
    </lineage>
</organism>
<dbReference type="Gene3D" id="3.50.4.10">
    <property type="entry name" value="Hepatocyte Growth Factor"/>
    <property type="match status" value="1"/>
</dbReference>
<dbReference type="Proteomes" id="UP000243579">
    <property type="component" value="Unassembled WGS sequence"/>
</dbReference>
<name>A0A1V9Z1A6_ACHHY</name>
<proteinExistence type="predicted"/>
<reference evidence="2 3" key="1">
    <citation type="journal article" date="2014" name="Genome Biol. Evol.">
        <title>The secreted proteins of Achlya hypogyna and Thraustotheca clavata identify the ancestral oomycete secretome and reveal gene acquisitions by horizontal gene transfer.</title>
        <authorList>
            <person name="Misner I."/>
            <person name="Blouin N."/>
            <person name="Leonard G."/>
            <person name="Richards T.A."/>
            <person name="Lane C.E."/>
        </authorList>
    </citation>
    <scope>NUCLEOTIDE SEQUENCE [LARGE SCALE GENOMIC DNA]</scope>
    <source>
        <strain evidence="2 3">ATCC 48635</strain>
    </source>
</reference>
<protein>
    <recommendedName>
        <fullName evidence="1">Apple domain-containing protein</fullName>
    </recommendedName>
</protein>
<dbReference type="Pfam" id="PF14295">
    <property type="entry name" value="PAN_4"/>
    <property type="match status" value="1"/>
</dbReference>
<evidence type="ECO:0000313" key="2">
    <source>
        <dbReference type="EMBL" id="OQR91796.1"/>
    </source>
</evidence>
<dbReference type="EMBL" id="JNBR01000501">
    <property type="protein sequence ID" value="OQR91796.1"/>
    <property type="molecule type" value="Genomic_DNA"/>
</dbReference>
<dbReference type="AlphaFoldDB" id="A0A1V9Z1A6"/>
<sequence>MQAECGASESNIDYFGNDIMRFGVSGPIERQLAECCGACAAEPRCAGFTVNGGACNVKSILAGRITVAGAISVRRQ</sequence>